<evidence type="ECO:0000313" key="3">
    <source>
        <dbReference type="Proteomes" id="UP001500902"/>
    </source>
</evidence>
<organism evidence="2 3">
    <name type="scientific">Nonomuraea antimicrobica</name>
    <dbReference type="NCBI Taxonomy" id="561173"/>
    <lineage>
        <taxon>Bacteria</taxon>
        <taxon>Bacillati</taxon>
        <taxon>Actinomycetota</taxon>
        <taxon>Actinomycetes</taxon>
        <taxon>Streptosporangiales</taxon>
        <taxon>Streptosporangiaceae</taxon>
        <taxon>Nonomuraea</taxon>
    </lineage>
</organism>
<reference evidence="3" key="1">
    <citation type="journal article" date="2019" name="Int. J. Syst. Evol. Microbiol.">
        <title>The Global Catalogue of Microorganisms (GCM) 10K type strain sequencing project: providing services to taxonomists for standard genome sequencing and annotation.</title>
        <authorList>
            <consortium name="The Broad Institute Genomics Platform"/>
            <consortium name="The Broad Institute Genome Sequencing Center for Infectious Disease"/>
            <person name="Wu L."/>
            <person name="Ma J."/>
        </authorList>
    </citation>
    <scope>NUCLEOTIDE SEQUENCE [LARGE SCALE GENOMIC DNA]</scope>
    <source>
        <strain evidence="3">JCM 16904</strain>
    </source>
</reference>
<name>A0ABP7CD45_9ACTN</name>
<dbReference type="Proteomes" id="UP001500902">
    <property type="component" value="Unassembled WGS sequence"/>
</dbReference>
<sequence>MLLDLRKGEPERLGGRMLVVAGTELLAGSQQVLQDVLSSRLVRSVLVVAVGPDLRLPPALDGEGRRVLWVGDPCGILWNADTGEAAHGPGVSSETILIDLLSQPEVFDEVVDELGDIPYGTASPGWRIVAGRIDPEVLAQAFHEVAERFDGPVQPDTAAFSSPLADALPMLSGTVDLPADLLDALVPEGRTERLYRRAAEQIDRATRALDDLGYFHGAPVLAAIADEVVAAGRALAEFREAVARLFAEIDHTDEAAADRLAEYGVKFATPAGMGHREIVGELRTDVESALAERKSLTRLVSRLRLLADHSAPIGSAAFVDDLWRICPDELLNALHAPAPFPAGLIDRFVLWRRSRAWWREQLALGHARTALDELRSRLERVAASEWMLGEARMHTSDAARTLAASLGEICVRVAGTLNDWSKAEAGQAAAAAALDEEVTVRLRDRGGQLREVITGDLLDAVTGWLEPGWTSLEHGDYRDAQAGLERRVDETLRQYRYHLVHKGVQERPGFGPGDGPGDGRGDGAASGGRQELVDAVWRQSQQVVRALEVPPSGQMLQLCGDRDLAALLRQAYAVRFAPRAVRGQGNPPGVVWTRSGQYAGTLRLVPLRPGTVEENWSGDGT</sequence>
<feature type="region of interest" description="Disordered" evidence="1">
    <location>
        <begin position="504"/>
        <end position="528"/>
    </location>
</feature>
<comment type="caution">
    <text evidence="2">The sequence shown here is derived from an EMBL/GenBank/DDBJ whole genome shotgun (WGS) entry which is preliminary data.</text>
</comment>
<protein>
    <recommendedName>
        <fullName evidence="4">TIGR02677 family protein</fullName>
    </recommendedName>
</protein>
<dbReference type="EMBL" id="BAAAZP010000100">
    <property type="protein sequence ID" value="GAA3683333.1"/>
    <property type="molecule type" value="Genomic_DNA"/>
</dbReference>
<keyword evidence="3" id="KW-1185">Reference proteome</keyword>
<evidence type="ECO:0000313" key="2">
    <source>
        <dbReference type="EMBL" id="GAA3683333.1"/>
    </source>
</evidence>
<feature type="compositionally biased region" description="Gly residues" evidence="1">
    <location>
        <begin position="510"/>
        <end position="526"/>
    </location>
</feature>
<gene>
    <name evidence="2" type="ORF">GCM10022224_054870</name>
</gene>
<proteinExistence type="predicted"/>
<accession>A0ABP7CD45</accession>
<evidence type="ECO:0008006" key="4">
    <source>
        <dbReference type="Google" id="ProtNLM"/>
    </source>
</evidence>
<evidence type="ECO:0000256" key="1">
    <source>
        <dbReference type="SAM" id="MobiDB-lite"/>
    </source>
</evidence>